<protein>
    <submittedName>
        <fullName evidence="1">Uncharacterized protein</fullName>
    </submittedName>
</protein>
<organism evidence="1 2">
    <name type="scientific">Tagetes erecta</name>
    <name type="common">African marigold</name>
    <dbReference type="NCBI Taxonomy" id="13708"/>
    <lineage>
        <taxon>Eukaryota</taxon>
        <taxon>Viridiplantae</taxon>
        <taxon>Streptophyta</taxon>
        <taxon>Embryophyta</taxon>
        <taxon>Tracheophyta</taxon>
        <taxon>Spermatophyta</taxon>
        <taxon>Magnoliopsida</taxon>
        <taxon>eudicotyledons</taxon>
        <taxon>Gunneridae</taxon>
        <taxon>Pentapetalae</taxon>
        <taxon>asterids</taxon>
        <taxon>campanulids</taxon>
        <taxon>Asterales</taxon>
        <taxon>Asteraceae</taxon>
        <taxon>Asteroideae</taxon>
        <taxon>Heliantheae alliance</taxon>
        <taxon>Tageteae</taxon>
        <taxon>Tagetes</taxon>
    </lineage>
</organism>
<keyword evidence="2" id="KW-1185">Reference proteome</keyword>
<dbReference type="Proteomes" id="UP001229421">
    <property type="component" value="Unassembled WGS sequence"/>
</dbReference>
<dbReference type="AlphaFoldDB" id="A0AAD8KFW6"/>
<evidence type="ECO:0000313" key="2">
    <source>
        <dbReference type="Proteomes" id="UP001229421"/>
    </source>
</evidence>
<name>A0AAD8KFW6_TARER</name>
<evidence type="ECO:0000313" key="1">
    <source>
        <dbReference type="EMBL" id="KAK1422053.1"/>
    </source>
</evidence>
<accession>A0AAD8KFW6</accession>
<sequence>MFKSSKQDVVVIRWVIIDVIFTPLHLKGRISRFSVKDSCRFDFDSVILCICRGWMHDDCINLDICPLLCESKVYCLMVQKLSTFYIR</sequence>
<comment type="caution">
    <text evidence="1">The sequence shown here is derived from an EMBL/GenBank/DDBJ whole genome shotgun (WGS) entry which is preliminary data.</text>
</comment>
<gene>
    <name evidence="1" type="ORF">QVD17_24911</name>
</gene>
<reference evidence="1" key="1">
    <citation type="journal article" date="2023" name="bioRxiv">
        <title>Improved chromosome-level genome assembly for marigold (Tagetes erecta).</title>
        <authorList>
            <person name="Jiang F."/>
            <person name="Yuan L."/>
            <person name="Wang S."/>
            <person name="Wang H."/>
            <person name="Xu D."/>
            <person name="Wang A."/>
            <person name="Fan W."/>
        </authorList>
    </citation>
    <scope>NUCLEOTIDE SEQUENCE</scope>
    <source>
        <strain evidence="1">WSJ</strain>
        <tissue evidence="1">Leaf</tissue>
    </source>
</reference>
<dbReference type="EMBL" id="JAUHHV010000006">
    <property type="protein sequence ID" value="KAK1422053.1"/>
    <property type="molecule type" value="Genomic_DNA"/>
</dbReference>
<proteinExistence type="predicted"/>